<dbReference type="EMBL" id="CP000743">
    <property type="protein sequence ID" value="ABR55994.1"/>
    <property type="molecule type" value="Genomic_DNA"/>
</dbReference>
<dbReference type="eggNOG" id="arCOG00434">
    <property type="taxonomic scope" value="Archaea"/>
</dbReference>
<dbReference type="STRING" id="419665.Maeo_0408"/>
<dbReference type="Pfam" id="PF17863">
    <property type="entry name" value="AAA_lid_2"/>
    <property type="match status" value="1"/>
</dbReference>
<evidence type="ECO:0000259" key="2">
    <source>
        <dbReference type="Pfam" id="PF17863"/>
    </source>
</evidence>
<dbReference type="PIRSF" id="PIRSF002849">
    <property type="entry name" value="AAA_ATPase_chaperone_MoxR_prd"/>
    <property type="match status" value="1"/>
</dbReference>
<dbReference type="Proteomes" id="UP000001106">
    <property type="component" value="Chromosome"/>
</dbReference>
<dbReference type="GO" id="GO:0016887">
    <property type="term" value="F:ATP hydrolysis activity"/>
    <property type="evidence" value="ECO:0007669"/>
    <property type="project" value="InterPro"/>
</dbReference>
<feature type="domain" description="ChlI/MoxR AAA lid" evidence="2">
    <location>
        <begin position="231"/>
        <end position="303"/>
    </location>
</feature>
<dbReference type="Gene3D" id="1.10.8.80">
    <property type="entry name" value="Magnesium chelatase subunit I, C-Terminal domain"/>
    <property type="match status" value="1"/>
</dbReference>
<dbReference type="AlphaFoldDB" id="A6UU22"/>
<gene>
    <name evidence="3" type="ordered locus">Maeo_0408</name>
</gene>
<name>A6UU22_META3</name>
<evidence type="ECO:0000259" key="1">
    <source>
        <dbReference type="Pfam" id="PF07726"/>
    </source>
</evidence>
<dbReference type="InterPro" id="IPR011703">
    <property type="entry name" value="ATPase_AAA-3"/>
</dbReference>
<dbReference type="PANTHER" id="PTHR42759">
    <property type="entry name" value="MOXR FAMILY PROTEIN"/>
    <property type="match status" value="1"/>
</dbReference>
<dbReference type="GO" id="GO:0005524">
    <property type="term" value="F:ATP binding"/>
    <property type="evidence" value="ECO:0007669"/>
    <property type="project" value="InterPro"/>
</dbReference>
<dbReference type="InterPro" id="IPR041628">
    <property type="entry name" value="ChlI/MoxR_AAA_lid"/>
</dbReference>
<evidence type="ECO:0000313" key="3">
    <source>
        <dbReference type="EMBL" id="ABR55994.1"/>
    </source>
</evidence>
<dbReference type="Gene3D" id="3.40.50.300">
    <property type="entry name" value="P-loop containing nucleotide triphosphate hydrolases"/>
    <property type="match status" value="1"/>
</dbReference>
<protein>
    <submittedName>
        <fullName evidence="3">ATPase associated with various cellular activities AAA_3</fullName>
    </submittedName>
</protein>
<dbReference type="KEGG" id="mae:Maeo_0408"/>
<accession>A6UU22</accession>
<evidence type="ECO:0000313" key="4">
    <source>
        <dbReference type="Proteomes" id="UP000001106"/>
    </source>
</evidence>
<sequence length="310" mass="35150">MDINGKEFYNAIKKEMTKSVVGNDEVIKLLTVAVLSNGNVLLEGFPGIGKTIIAKNFAGLFGLDFKRIQLTPDTMPSDILGFYFYNQKKSDFELRPGPIFTNILLADEINRTPPKTQSALLEAMQEGSITIDGKYMELPNPFMVIATKNPLEHEGVYALPEAQMDRFMFKIDILAIDKQDELEMLNRKQEGTFKNTISIISERDLRLANICVKKVKVSPEIMLYIHNIANASRNDNRLLYGVSPRASEQLMMASKALAFVEGRNYVIPDDIKYLFKYVLIHRIKVKLEYEMEGLTGGKIMEDIINIEVPK</sequence>
<dbReference type="InterPro" id="IPR050764">
    <property type="entry name" value="CbbQ/NirQ/NorQ/GpvN"/>
</dbReference>
<dbReference type="InterPro" id="IPR027417">
    <property type="entry name" value="P-loop_NTPase"/>
</dbReference>
<keyword evidence="4" id="KW-1185">Reference proteome</keyword>
<dbReference type="PANTHER" id="PTHR42759:SF1">
    <property type="entry name" value="MAGNESIUM-CHELATASE SUBUNIT CHLD"/>
    <property type="match status" value="1"/>
</dbReference>
<reference evidence="3" key="1">
    <citation type="submission" date="2007-06" db="EMBL/GenBank/DDBJ databases">
        <title>Complete sequence of Methanococcus aeolicus Nankai-3.</title>
        <authorList>
            <consortium name="US DOE Joint Genome Institute"/>
            <person name="Copeland A."/>
            <person name="Lucas S."/>
            <person name="Lapidus A."/>
            <person name="Barry K."/>
            <person name="Glavina del Rio T."/>
            <person name="Dalin E."/>
            <person name="Tice H."/>
            <person name="Pitluck S."/>
            <person name="Chain P."/>
            <person name="Malfatti S."/>
            <person name="Shin M."/>
            <person name="Vergez L."/>
            <person name="Schmutz J."/>
            <person name="Larimer F."/>
            <person name="Land M."/>
            <person name="Hauser L."/>
            <person name="Kyrpides N."/>
            <person name="Lykidis A."/>
            <person name="Sieprawska-Lupa M."/>
            <person name="Whitman W.B."/>
            <person name="Richardson P."/>
        </authorList>
    </citation>
    <scope>NUCLEOTIDE SEQUENCE [LARGE SCALE GENOMIC DNA]</scope>
    <source>
        <strain evidence="3">Nankai-3</strain>
    </source>
</reference>
<dbReference type="CDD" id="cd00009">
    <property type="entry name" value="AAA"/>
    <property type="match status" value="1"/>
</dbReference>
<dbReference type="HOGENOM" id="CLU_034716_2_0_2"/>
<dbReference type="Pfam" id="PF07726">
    <property type="entry name" value="AAA_3"/>
    <property type="match status" value="1"/>
</dbReference>
<proteinExistence type="predicted"/>
<organism evidence="3 4">
    <name type="scientific">Methanococcus aeolicus (strain ATCC BAA-1280 / DSM 17508 / OCM 812 / Nankai-3)</name>
    <dbReference type="NCBI Taxonomy" id="419665"/>
    <lineage>
        <taxon>Archaea</taxon>
        <taxon>Methanobacteriati</taxon>
        <taxon>Methanobacteriota</taxon>
        <taxon>Methanomada group</taxon>
        <taxon>Methanococci</taxon>
        <taxon>Methanococcales</taxon>
        <taxon>Methanococcaceae</taxon>
        <taxon>Methanococcus</taxon>
    </lineage>
</organism>
<feature type="domain" description="ATPase AAA-3" evidence="1">
    <location>
        <begin position="40"/>
        <end position="169"/>
    </location>
</feature>
<dbReference type="SUPFAM" id="SSF52540">
    <property type="entry name" value="P-loop containing nucleoside triphosphate hydrolases"/>
    <property type="match status" value="1"/>
</dbReference>